<evidence type="ECO:0000313" key="13">
    <source>
        <dbReference type="Proteomes" id="UP000274920"/>
    </source>
</evidence>
<dbReference type="GO" id="GO:0004640">
    <property type="term" value="F:phosphoribosylanthranilate isomerase activity"/>
    <property type="evidence" value="ECO:0007669"/>
    <property type="project" value="UniProtKB-UniRule"/>
</dbReference>
<comment type="caution">
    <text evidence="12">The sequence shown here is derived from an EMBL/GenBank/DDBJ whole genome shotgun (WGS) entry which is preliminary data.</text>
</comment>
<dbReference type="CDD" id="cd00405">
    <property type="entry name" value="PRAI"/>
    <property type="match status" value="1"/>
</dbReference>
<dbReference type="PANTHER" id="PTHR42894:SF1">
    <property type="entry name" value="N-(5'-PHOSPHORIBOSYL)ANTHRANILATE ISOMERASE"/>
    <property type="match status" value="1"/>
</dbReference>
<evidence type="ECO:0000256" key="1">
    <source>
        <dbReference type="ARBA" id="ARBA00001164"/>
    </source>
</evidence>
<dbReference type="InterPro" id="IPR011060">
    <property type="entry name" value="RibuloseP-bd_barrel"/>
</dbReference>
<feature type="domain" description="N-(5'phosphoribosyl) anthranilate isomerase (PRAI)" evidence="11">
    <location>
        <begin position="9"/>
        <end position="182"/>
    </location>
</feature>
<dbReference type="GO" id="GO:0000162">
    <property type="term" value="P:L-tryptophan biosynthetic process"/>
    <property type="evidence" value="ECO:0007669"/>
    <property type="project" value="UniProtKB-UniRule"/>
</dbReference>
<evidence type="ECO:0000256" key="2">
    <source>
        <dbReference type="ARBA" id="ARBA00004664"/>
    </source>
</evidence>
<dbReference type="InterPro" id="IPR044643">
    <property type="entry name" value="TrpF_fam"/>
</dbReference>
<evidence type="ECO:0000256" key="3">
    <source>
        <dbReference type="ARBA" id="ARBA00012572"/>
    </source>
</evidence>
<evidence type="ECO:0000256" key="9">
    <source>
        <dbReference type="HAMAP-Rule" id="MF_00135"/>
    </source>
</evidence>
<dbReference type="PANTHER" id="PTHR42894">
    <property type="entry name" value="N-(5'-PHOSPHORIBOSYL)ANTHRANILATE ISOMERASE"/>
    <property type="match status" value="1"/>
</dbReference>
<evidence type="ECO:0000256" key="4">
    <source>
        <dbReference type="ARBA" id="ARBA00022272"/>
    </source>
</evidence>
<dbReference type="UniPathway" id="UPA00035">
    <property type="reaction ID" value="UER00042"/>
</dbReference>
<keyword evidence="5 9" id="KW-0028">Amino-acid biosynthesis</keyword>
<protein>
    <recommendedName>
        <fullName evidence="4 9">N-(5'-phosphoribosyl)anthranilate isomerase</fullName>
        <shortName evidence="9">PRAI</shortName>
        <ecNumber evidence="3 9">5.3.1.24</ecNumber>
    </recommendedName>
</protein>
<evidence type="ECO:0000256" key="8">
    <source>
        <dbReference type="ARBA" id="ARBA00023235"/>
    </source>
</evidence>
<keyword evidence="8 9" id="KW-0413">Isomerase</keyword>
<comment type="similarity">
    <text evidence="9">Belongs to the TrpF family.</text>
</comment>
<dbReference type="InterPro" id="IPR001240">
    <property type="entry name" value="PRAI_dom"/>
</dbReference>
<evidence type="ECO:0000259" key="11">
    <source>
        <dbReference type="Pfam" id="PF00697"/>
    </source>
</evidence>
<feature type="region of interest" description="Disordered" evidence="10">
    <location>
        <begin position="166"/>
        <end position="214"/>
    </location>
</feature>
<sequence length="214" mass="24426">MANRLKPDFAGFVFADSRRRITPEQAAGMKKELQPEIRSVGVFVNEELERVVSLAESGVLDLIQIHGDEDEAYIRRLKERTEKPVIKAVRVRGQKDILQAVKLPCEYLLLDTYKADGYGGSGETFCWDWIPEITKPFFLAGGLSAENIAEALKCCHPWAVDVSSSVETEGRKDEKKARRFMEAVRAQEQHERPHNQERDIRDAGREKGKQEQRK</sequence>
<evidence type="ECO:0000256" key="7">
    <source>
        <dbReference type="ARBA" id="ARBA00023141"/>
    </source>
</evidence>
<dbReference type="Pfam" id="PF00697">
    <property type="entry name" value="PRAI"/>
    <property type="match status" value="1"/>
</dbReference>
<evidence type="ECO:0000256" key="10">
    <source>
        <dbReference type="SAM" id="MobiDB-lite"/>
    </source>
</evidence>
<accession>A0A426DQX3</accession>
<comment type="pathway">
    <text evidence="2 9">Amino-acid biosynthesis; L-tryptophan biosynthesis; L-tryptophan from chorismate: step 3/5.</text>
</comment>
<evidence type="ECO:0000256" key="6">
    <source>
        <dbReference type="ARBA" id="ARBA00022822"/>
    </source>
</evidence>
<name>A0A426DQX3_9FIRM</name>
<dbReference type="Gene3D" id="3.20.20.70">
    <property type="entry name" value="Aldolase class I"/>
    <property type="match status" value="1"/>
</dbReference>
<comment type="catalytic activity">
    <reaction evidence="1 9">
        <text>N-(5-phospho-beta-D-ribosyl)anthranilate = 1-(2-carboxyphenylamino)-1-deoxy-D-ribulose 5-phosphate</text>
        <dbReference type="Rhea" id="RHEA:21540"/>
        <dbReference type="ChEBI" id="CHEBI:18277"/>
        <dbReference type="ChEBI" id="CHEBI:58613"/>
        <dbReference type="EC" id="5.3.1.24"/>
    </reaction>
</comment>
<gene>
    <name evidence="9" type="primary">trpF</name>
    <name evidence="12" type="ORF">EBB54_01690</name>
</gene>
<reference evidence="12" key="1">
    <citation type="submission" date="2018-10" db="EMBL/GenBank/DDBJ databases">
        <title>Schaedlerella arabinophila gen. nov. sp. nov., isolated from the mouse intestinal tract and comparative analysis with the genome of the closely related altered Schaedler flora strain ASF502.</title>
        <authorList>
            <person name="Miyake S."/>
            <person name="Soh M."/>
            <person name="Seedorf H."/>
        </authorList>
    </citation>
    <scope>NUCLEOTIDE SEQUENCE [LARGE SCALE GENOMIC DNA]</scope>
    <source>
        <strain evidence="12">DSM 106076</strain>
    </source>
</reference>
<feature type="compositionally biased region" description="Basic and acidic residues" evidence="10">
    <location>
        <begin position="168"/>
        <end position="214"/>
    </location>
</feature>
<dbReference type="EMBL" id="RHJS01000002">
    <property type="protein sequence ID" value="RRK35144.1"/>
    <property type="molecule type" value="Genomic_DNA"/>
</dbReference>
<dbReference type="InterPro" id="IPR013785">
    <property type="entry name" value="Aldolase_TIM"/>
</dbReference>
<evidence type="ECO:0000256" key="5">
    <source>
        <dbReference type="ARBA" id="ARBA00022605"/>
    </source>
</evidence>
<dbReference type="HAMAP" id="MF_00135">
    <property type="entry name" value="PRAI"/>
    <property type="match status" value="1"/>
</dbReference>
<dbReference type="Proteomes" id="UP000274920">
    <property type="component" value="Unassembled WGS sequence"/>
</dbReference>
<dbReference type="SUPFAM" id="SSF51366">
    <property type="entry name" value="Ribulose-phoshate binding barrel"/>
    <property type="match status" value="1"/>
</dbReference>
<dbReference type="AlphaFoldDB" id="A0A426DQX3"/>
<keyword evidence="6 9" id="KW-0822">Tryptophan biosynthesis</keyword>
<keyword evidence="7 9" id="KW-0057">Aromatic amino acid biosynthesis</keyword>
<organism evidence="12 13">
    <name type="scientific">Schaedlerella arabinosiphila</name>
    <dbReference type="NCBI Taxonomy" id="2044587"/>
    <lineage>
        <taxon>Bacteria</taxon>
        <taxon>Bacillati</taxon>
        <taxon>Bacillota</taxon>
        <taxon>Clostridia</taxon>
        <taxon>Lachnospirales</taxon>
        <taxon>Lachnospiraceae</taxon>
        <taxon>Schaedlerella</taxon>
    </lineage>
</organism>
<keyword evidence="13" id="KW-1185">Reference proteome</keyword>
<dbReference type="RefSeq" id="WP_125130546.1">
    <property type="nucleotide sequence ID" value="NZ_RHJS01000002.1"/>
</dbReference>
<proteinExistence type="inferred from homology"/>
<evidence type="ECO:0000313" key="12">
    <source>
        <dbReference type="EMBL" id="RRK35144.1"/>
    </source>
</evidence>
<dbReference type="EC" id="5.3.1.24" evidence="3 9"/>